<keyword evidence="2" id="KW-0808">Transferase</keyword>
<feature type="domain" description="HDOD" evidence="1">
    <location>
        <begin position="191"/>
        <end position="375"/>
    </location>
</feature>
<dbReference type="PANTHER" id="PTHR33525">
    <property type="match status" value="1"/>
</dbReference>
<dbReference type="SUPFAM" id="SSF109604">
    <property type="entry name" value="HD-domain/PDEase-like"/>
    <property type="match status" value="1"/>
</dbReference>
<accession>A0A2Z4PTD5</accession>
<evidence type="ECO:0000259" key="1">
    <source>
        <dbReference type="PROSITE" id="PS51833"/>
    </source>
</evidence>
<dbReference type="GO" id="GO:0016301">
    <property type="term" value="F:kinase activity"/>
    <property type="evidence" value="ECO:0007669"/>
    <property type="project" value="UniProtKB-KW"/>
</dbReference>
<dbReference type="InterPro" id="IPR013976">
    <property type="entry name" value="HDOD"/>
</dbReference>
<name>A0A2Z4PTD5_9GAMM</name>
<dbReference type="OrthoDB" id="9804751at2"/>
<evidence type="ECO:0000313" key="3">
    <source>
        <dbReference type="Proteomes" id="UP000249898"/>
    </source>
</evidence>
<sequence length="394" mass="44502">MKNNEVLFCREAVVNRFSETTAYNILHPSNAIKGQDAAFLSSLFVDINLTEITQQKTIFFLSSLETLYNLPLQTHIHTVTFLNATELSEVHLDELSEFRLQGYQLGIINPRPDTLPDVLLDIFSYALLTLDNLTIDDVIVRIKHPLIASKKLWVNKIENMEQFTQLKEKIPNGQFSGSFISKVTPVKGKRILAYKAILIDLLVALNDRESSPRVLAGYIERDPTLTYRIIKLTHKALYHSQFNVSNAQRAIEIIGVRDLIKWVGLVMLSSVLGKPDCLFSMAVSRACFCQSLSAVLFPNLEGAFLVGLFSYLPSFFDEELPILLKDLPLDENIKVALLEYKGNLGGILKIVEAYESGRWENIPFDQLASKDISKQSLKDLYVKSLKDAREMGTL</sequence>
<dbReference type="Proteomes" id="UP000249898">
    <property type="component" value="Chromosome"/>
</dbReference>
<reference evidence="2 3" key="1">
    <citation type="submission" date="2016-06" db="EMBL/GenBank/DDBJ databases">
        <title>The sequenced genome of the ice-adhering bacterium Marinomonas primoryensis, from Antarctica.</title>
        <authorList>
            <person name="Graham L."/>
            <person name="Vance T.D.R."/>
            <person name="Davies P.L."/>
        </authorList>
    </citation>
    <scope>NUCLEOTIDE SEQUENCE [LARGE SCALE GENOMIC DNA]</scope>
    <source>
        <strain evidence="2 3">AceL</strain>
    </source>
</reference>
<evidence type="ECO:0000313" key="2">
    <source>
        <dbReference type="EMBL" id="AWY00747.1"/>
    </source>
</evidence>
<dbReference type="Pfam" id="PF08668">
    <property type="entry name" value="HDOD"/>
    <property type="match status" value="1"/>
</dbReference>
<dbReference type="Gene3D" id="1.10.3210.10">
    <property type="entry name" value="Hypothetical protein af1432"/>
    <property type="match status" value="1"/>
</dbReference>
<dbReference type="EMBL" id="CP016181">
    <property type="protein sequence ID" value="AWY00747.1"/>
    <property type="molecule type" value="Genomic_DNA"/>
</dbReference>
<organism evidence="2 3">
    <name type="scientific">Marinomonas primoryensis</name>
    <dbReference type="NCBI Taxonomy" id="178399"/>
    <lineage>
        <taxon>Bacteria</taxon>
        <taxon>Pseudomonadati</taxon>
        <taxon>Pseudomonadota</taxon>
        <taxon>Gammaproteobacteria</taxon>
        <taxon>Oceanospirillales</taxon>
        <taxon>Oceanospirillaceae</taxon>
        <taxon>Marinomonas</taxon>
    </lineage>
</organism>
<dbReference type="PROSITE" id="PS51833">
    <property type="entry name" value="HDOD"/>
    <property type="match status" value="1"/>
</dbReference>
<protein>
    <submittedName>
        <fullName evidence="2">Histidine kinase</fullName>
    </submittedName>
</protein>
<dbReference type="RefSeq" id="WP_112138646.1">
    <property type="nucleotide sequence ID" value="NZ_CP016181.1"/>
</dbReference>
<gene>
    <name evidence="2" type="ORF">A8139_12740</name>
</gene>
<dbReference type="InterPro" id="IPR052340">
    <property type="entry name" value="RNase_Y/CdgJ"/>
</dbReference>
<keyword evidence="2" id="KW-0418">Kinase</keyword>
<dbReference type="AlphaFoldDB" id="A0A2Z4PTD5"/>
<dbReference type="PANTHER" id="PTHR33525:SF4">
    <property type="entry name" value="CYCLIC DI-GMP PHOSPHODIESTERASE CDGJ"/>
    <property type="match status" value="1"/>
</dbReference>
<proteinExistence type="predicted"/>